<dbReference type="PANTHER" id="PTHR13142">
    <property type="entry name" value="INNER CENTROMERE PROTEIN"/>
    <property type="match status" value="1"/>
</dbReference>
<evidence type="ECO:0000256" key="5">
    <source>
        <dbReference type="ARBA" id="ARBA00022829"/>
    </source>
</evidence>
<dbReference type="GO" id="GO:0051257">
    <property type="term" value="P:meiotic spindle midzone assembly"/>
    <property type="evidence" value="ECO:0007669"/>
    <property type="project" value="TreeGrafter"/>
</dbReference>
<evidence type="ECO:0000256" key="3">
    <source>
        <dbReference type="ARBA" id="ARBA00010042"/>
    </source>
</evidence>
<evidence type="ECO:0000313" key="9">
    <source>
        <dbReference type="WBParaSite" id="maker-PairedContig_3239-snap-gene-0.15-mRNA-1"/>
    </source>
</evidence>
<name>A0A1I8EMT8_WUCBA</name>
<dbReference type="Pfam" id="PF03941">
    <property type="entry name" value="INCENP_ARK-bind"/>
    <property type="match status" value="1"/>
</dbReference>
<comment type="similarity">
    <text evidence="3">Belongs to the INCENP family.</text>
</comment>
<sequence>MLSHMKELIQNSCRMEEMKITRKIPGERLQNALQKQVVQPSIDPDAYFGPVRTPMLNKIFARNRTRYNKRTSSALWTSPMSNPKKGTSKFFELQSVKYGSKS</sequence>
<keyword evidence="7" id="KW-0539">Nucleus</keyword>
<evidence type="ECO:0000259" key="8">
    <source>
        <dbReference type="Pfam" id="PF03941"/>
    </source>
</evidence>
<dbReference type="GO" id="GO:0051310">
    <property type="term" value="P:metaphase chromosome alignment"/>
    <property type="evidence" value="ECO:0007669"/>
    <property type="project" value="TreeGrafter"/>
</dbReference>
<dbReference type="WBParaSite" id="maker-PairedContig_3239-snap-gene-0.15-mRNA-1">
    <property type="protein sequence ID" value="maker-PairedContig_3239-snap-gene-0.15-mRNA-1"/>
    <property type="gene ID" value="maker-PairedContig_3239-snap-gene-0.15"/>
</dbReference>
<evidence type="ECO:0000256" key="2">
    <source>
        <dbReference type="ARBA" id="ARBA00004186"/>
    </source>
</evidence>
<evidence type="ECO:0000256" key="1">
    <source>
        <dbReference type="ARBA" id="ARBA00004123"/>
    </source>
</evidence>
<protein>
    <submittedName>
        <fullName evidence="9">INCENP_ARK-bind domain-containing protein</fullName>
    </submittedName>
</protein>
<dbReference type="GO" id="GO:0032133">
    <property type="term" value="C:chromosome passenger complex"/>
    <property type="evidence" value="ECO:0007669"/>
    <property type="project" value="TreeGrafter"/>
</dbReference>
<keyword evidence="4" id="KW-0963">Cytoplasm</keyword>
<dbReference type="GO" id="GO:0005634">
    <property type="term" value="C:nucleus"/>
    <property type="evidence" value="ECO:0007669"/>
    <property type="project" value="UniProtKB-SubCell"/>
</dbReference>
<dbReference type="AlphaFoldDB" id="A0A1I8EMT8"/>
<evidence type="ECO:0000256" key="7">
    <source>
        <dbReference type="ARBA" id="ARBA00023242"/>
    </source>
</evidence>
<evidence type="ECO:0000256" key="6">
    <source>
        <dbReference type="ARBA" id="ARBA00023212"/>
    </source>
</evidence>
<comment type="subcellular location">
    <subcellularLocation>
        <location evidence="2">Cytoplasm</location>
        <location evidence="2">Cytoskeleton</location>
        <location evidence="2">Spindle</location>
    </subcellularLocation>
    <subcellularLocation>
        <location evidence="1">Nucleus</location>
    </subcellularLocation>
</comment>
<accession>A0A1I8EMT8</accession>
<keyword evidence="6" id="KW-0206">Cytoskeleton</keyword>
<dbReference type="STRING" id="6293.A0A1I8EMT8"/>
<dbReference type="GO" id="GO:0000776">
    <property type="term" value="C:kinetochore"/>
    <property type="evidence" value="ECO:0007669"/>
    <property type="project" value="TreeGrafter"/>
</dbReference>
<dbReference type="InterPro" id="IPR005635">
    <property type="entry name" value="Inner_centromere_prot_ARK-bd"/>
</dbReference>
<dbReference type="PANTHER" id="PTHR13142:SF1">
    <property type="entry name" value="INNER CENTROMERE PROTEIN"/>
    <property type="match status" value="1"/>
</dbReference>
<organism evidence="9">
    <name type="scientific">Wuchereria bancrofti</name>
    <dbReference type="NCBI Taxonomy" id="6293"/>
    <lineage>
        <taxon>Eukaryota</taxon>
        <taxon>Metazoa</taxon>
        <taxon>Ecdysozoa</taxon>
        <taxon>Nematoda</taxon>
        <taxon>Chromadorea</taxon>
        <taxon>Rhabditida</taxon>
        <taxon>Spirurina</taxon>
        <taxon>Spiruromorpha</taxon>
        <taxon>Filarioidea</taxon>
        <taxon>Onchocercidae</taxon>
        <taxon>Wuchereria</taxon>
    </lineage>
</organism>
<dbReference type="Gene3D" id="6.10.250.2990">
    <property type="match status" value="1"/>
</dbReference>
<proteinExistence type="inferred from homology"/>
<reference evidence="9" key="1">
    <citation type="submission" date="2016-11" db="UniProtKB">
        <authorList>
            <consortium name="WormBaseParasite"/>
        </authorList>
    </citation>
    <scope>IDENTIFICATION</scope>
    <source>
        <strain evidence="9">pt0022</strain>
    </source>
</reference>
<dbReference type="GO" id="GO:0000281">
    <property type="term" value="P:mitotic cytokinesis"/>
    <property type="evidence" value="ECO:0007669"/>
    <property type="project" value="TreeGrafter"/>
</dbReference>
<dbReference type="GO" id="GO:0030496">
    <property type="term" value="C:midbody"/>
    <property type="evidence" value="ECO:0007669"/>
    <property type="project" value="TreeGrafter"/>
</dbReference>
<dbReference type="GO" id="GO:1990385">
    <property type="term" value="C:meiotic spindle midzone"/>
    <property type="evidence" value="ECO:0007669"/>
    <property type="project" value="TreeGrafter"/>
</dbReference>
<keyword evidence="5" id="KW-0159">Chromosome partition</keyword>
<feature type="domain" description="Inner centromere protein ARK-binding" evidence="8">
    <location>
        <begin position="27"/>
        <end position="60"/>
    </location>
</feature>
<evidence type="ECO:0000256" key="4">
    <source>
        <dbReference type="ARBA" id="ARBA00022490"/>
    </source>
</evidence>